<dbReference type="Proteomes" id="UP000001861">
    <property type="component" value="Unassembled WGS sequence"/>
</dbReference>
<dbReference type="InterPro" id="IPR001810">
    <property type="entry name" value="F-box_dom"/>
</dbReference>
<gene>
    <name evidence="2" type="ORF">CC1G_10092</name>
</gene>
<dbReference type="KEGG" id="cci:CC1G_10092"/>
<dbReference type="InterPro" id="IPR036047">
    <property type="entry name" value="F-box-like_dom_sf"/>
</dbReference>
<evidence type="ECO:0000313" key="2">
    <source>
        <dbReference type="EMBL" id="EAU88964.1"/>
    </source>
</evidence>
<dbReference type="RefSeq" id="XP_001832873.1">
    <property type="nucleotide sequence ID" value="XM_001832821.1"/>
</dbReference>
<dbReference type="VEuPathDB" id="FungiDB:CC1G_10092"/>
<dbReference type="Pfam" id="PF12937">
    <property type="entry name" value="F-box-like"/>
    <property type="match status" value="1"/>
</dbReference>
<dbReference type="SUPFAM" id="SSF81383">
    <property type="entry name" value="F-box domain"/>
    <property type="match status" value="1"/>
</dbReference>
<dbReference type="InParanoid" id="A8NDV5"/>
<accession>A8NDV5</accession>
<dbReference type="GeneID" id="6009364"/>
<dbReference type="AlphaFoldDB" id="A8NDV5"/>
<comment type="caution">
    <text evidence="2">The sequence shown here is derived from an EMBL/GenBank/DDBJ whole genome shotgun (WGS) entry which is preliminary data.</text>
</comment>
<organism evidence="2 3">
    <name type="scientific">Coprinopsis cinerea (strain Okayama-7 / 130 / ATCC MYA-4618 / FGSC 9003)</name>
    <name type="common">Inky cap fungus</name>
    <name type="synonym">Hormographiella aspergillata</name>
    <dbReference type="NCBI Taxonomy" id="240176"/>
    <lineage>
        <taxon>Eukaryota</taxon>
        <taxon>Fungi</taxon>
        <taxon>Dikarya</taxon>
        <taxon>Basidiomycota</taxon>
        <taxon>Agaricomycotina</taxon>
        <taxon>Agaricomycetes</taxon>
        <taxon>Agaricomycetidae</taxon>
        <taxon>Agaricales</taxon>
        <taxon>Agaricineae</taxon>
        <taxon>Psathyrellaceae</taxon>
        <taxon>Coprinopsis</taxon>
    </lineage>
</organism>
<sequence length="490" mass="55611">MDGYLPPEILCQILAYAVAPRNKDGTQITAADPFELAQYRCVSKHWDQTALSTTTLWTSLRLDFGSLRPASLPHGLVSFTDNWFRRAGPSKPPLLLEVIDDRRREHTFSAHSAKFQREVVEEITAILLNPNRNWYEWRFDSDVVQRCFLGLEQRGFREMLRNLILKPNTNLPLLSLVSTYMGKPTLPTVSEEARRPFYADLVEDVFPLTRLSIANSFGRWFYVYVPIPRSLRYLRLSGGISFPINRVLTLPALEELVVEGNTSDMMGLDFKFEEHIRTTQPIPNRSIQRLVFIGEGGTSFASAFLNRGTFPSLQLFRLCGDTKISIWLPDIVRRFCLRSFGEGRPPHSFCLSLEGSKSSSKDHEKLLAEFYGRISHLHLRDPDVLLEGDHDMLRDLGQSLEAVVCAQPSISDHFNSELDDELLAYRTAVWRKALDSLCWFRGPRKGKISFHIPDTKENVAIAAGLVVCDGVEVRCASSYELKVILESGGL</sequence>
<evidence type="ECO:0000313" key="3">
    <source>
        <dbReference type="Proteomes" id="UP000001861"/>
    </source>
</evidence>
<name>A8NDV5_COPC7</name>
<feature type="domain" description="F-box" evidence="1">
    <location>
        <begin position="5"/>
        <end position="62"/>
    </location>
</feature>
<dbReference type="EMBL" id="AACS02000002">
    <property type="protein sequence ID" value="EAU88964.1"/>
    <property type="molecule type" value="Genomic_DNA"/>
</dbReference>
<reference evidence="2 3" key="1">
    <citation type="journal article" date="2010" name="Proc. Natl. Acad. Sci. U.S.A.">
        <title>Insights into evolution of multicellular fungi from the assembled chromosomes of the mushroom Coprinopsis cinerea (Coprinus cinereus).</title>
        <authorList>
            <person name="Stajich J.E."/>
            <person name="Wilke S.K."/>
            <person name="Ahren D."/>
            <person name="Au C.H."/>
            <person name="Birren B.W."/>
            <person name="Borodovsky M."/>
            <person name="Burns C."/>
            <person name="Canback B."/>
            <person name="Casselton L.A."/>
            <person name="Cheng C.K."/>
            <person name="Deng J."/>
            <person name="Dietrich F.S."/>
            <person name="Fargo D.C."/>
            <person name="Farman M.L."/>
            <person name="Gathman A.C."/>
            <person name="Goldberg J."/>
            <person name="Guigo R."/>
            <person name="Hoegger P.J."/>
            <person name="Hooker J.B."/>
            <person name="Huggins A."/>
            <person name="James T.Y."/>
            <person name="Kamada T."/>
            <person name="Kilaru S."/>
            <person name="Kodira C."/>
            <person name="Kues U."/>
            <person name="Kupfer D."/>
            <person name="Kwan H.S."/>
            <person name="Lomsadze A."/>
            <person name="Li W."/>
            <person name="Lilly W.W."/>
            <person name="Ma L.J."/>
            <person name="Mackey A.J."/>
            <person name="Manning G."/>
            <person name="Martin F."/>
            <person name="Muraguchi H."/>
            <person name="Natvig D.O."/>
            <person name="Palmerini H."/>
            <person name="Ramesh M.A."/>
            <person name="Rehmeyer C.J."/>
            <person name="Roe B.A."/>
            <person name="Shenoy N."/>
            <person name="Stanke M."/>
            <person name="Ter-Hovhannisyan V."/>
            <person name="Tunlid A."/>
            <person name="Velagapudi R."/>
            <person name="Vision T.J."/>
            <person name="Zeng Q."/>
            <person name="Zolan M.E."/>
            <person name="Pukkila P.J."/>
        </authorList>
    </citation>
    <scope>NUCLEOTIDE SEQUENCE [LARGE SCALE GENOMIC DNA]</scope>
    <source>
        <strain evidence="3">Okayama-7 / 130 / ATCC MYA-4618 / FGSC 9003</strain>
    </source>
</reference>
<keyword evidence="3" id="KW-1185">Reference proteome</keyword>
<proteinExistence type="predicted"/>
<protein>
    <recommendedName>
        <fullName evidence="1">F-box domain-containing protein</fullName>
    </recommendedName>
</protein>
<evidence type="ECO:0000259" key="1">
    <source>
        <dbReference type="Pfam" id="PF12937"/>
    </source>
</evidence>
<dbReference type="Gene3D" id="1.20.1280.50">
    <property type="match status" value="1"/>
</dbReference>